<evidence type="ECO:0000256" key="2">
    <source>
        <dbReference type="ARBA" id="ARBA00023110"/>
    </source>
</evidence>
<dbReference type="EMBL" id="CP036349">
    <property type="protein sequence ID" value="QDV75289.1"/>
    <property type="molecule type" value="Genomic_DNA"/>
</dbReference>
<reference evidence="6 7" key="1">
    <citation type="submission" date="2019-02" db="EMBL/GenBank/DDBJ databases">
        <title>Deep-cultivation of Planctomycetes and their phenomic and genomic characterization uncovers novel biology.</title>
        <authorList>
            <person name="Wiegand S."/>
            <person name="Jogler M."/>
            <person name="Boedeker C."/>
            <person name="Pinto D."/>
            <person name="Vollmers J."/>
            <person name="Rivas-Marin E."/>
            <person name="Kohn T."/>
            <person name="Peeters S.H."/>
            <person name="Heuer A."/>
            <person name="Rast P."/>
            <person name="Oberbeckmann S."/>
            <person name="Bunk B."/>
            <person name="Jeske O."/>
            <person name="Meyerdierks A."/>
            <person name="Storesund J.E."/>
            <person name="Kallscheuer N."/>
            <person name="Luecker S."/>
            <person name="Lage O.M."/>
            <person name="Pohl T."/>
            <person name="Merkel B.J."/>
            <person name="Hornburger P."/>
            <person name="Mueller R.-W."/>
            <person name="Bruemmer F."/>
            <person name="Labrenz M."/>
            <person name="Spormann A.M."/>
            <person name="Op den Camp H."/>
            <person name="Overmann J."/>
            <person name="Amann R."/>
            <person name="Jetten M.S.M."/>
            <person name="Mascher T."/>
            <person name="Medema M.H."/>
            <person name="Devos D.P."/>
            <person name="Kaster A.-K."/>
            <person name="Ovreas L."/>
            <person name="Rohde M."/>
            <person name="Galperin M.Y."/>
            <person name="Jogler C."/>
        </authorList>
    </citation>
    <scope>NUCLEOTIDE SEQUENCE [LARGE SCALE GENOMIC DNA]</scope>
    <source>
        <strain evidence="6 7">Spa11</strain>
    </source>
</reference>
<evidence type="ECO:0000313" key="7">
    <source>
        <dbReference type="Proteomes" id="UP000316426"/>
    </source>
</evidence>
<feature type="domain" description="PPIase cyclophilin-type" evidence="5">
    <location>
        <begin position="38"/>
        <end position="185"/>
    </location>
</feature>
<feature type="chain" id="PRO_5021913507" description="peptidylprolyl isomerase" evidence="4">
    <location>
        <begin position="25"/>
        <end position="353"/>
    </location>
</feature>
<dbReference type="InterPro" id="IPR002130">
    <property type="entry name" value="Cyclophilin-type_PPIase_dom"/>
</dbReference>
<keyword evidence="4" id="KW-0732">Signal</keyword>
<protein>
    <recommendedName>
        <fullName evidence="1">peptidylprolyl isomerase</fullName>
        <ecNumber evidence="1">5.2.1.8</ecNumber>
    </recommendedName>
</protein>
<sequence length="353" mass="37781" precursor="true">MSGGFHLASLLGLAATLASLSASAATPTHKVRMYWNYGPIEVELYGADSPRHVANFMLYVDSNRYDNTFVHRVEAGAAKFVQGGGFTVPAAPTINNLVSQPVTPFKQIKNEFNASNGLSNTPGSLAAARTAHPDSATAQWFFNVTNNAGGFDPGPYTIYGQITEGFDWFSQVPYVNQLQDTYPQKAGSYEATTPLVNGTTLVTLYETIEISLQPGDFNNDGIVNQADRDVWESASINQDNLAADADGDSNVDEDDLAIWQANLGQGVLRSQLPGDYNRDGDISNADFLWWQTLYGSTLTLDADGNGDGVVNAADYTVWRDSMAAAGQAVTVPEPTSAAIVAMALLGAGCRRRA</sequence>
<dbReference type="PROSITE" id="PS50072">
    <property type="entry name" value="CSA_PPIASE_2"/>
    <property type="match status" value="1"/>
</dbReference>
<dbReference type="GO" id="GO:0000272">
    <property type="term" value="P:polysaccharide catabolic process"/>
    <property type="evidence" value="ECO:0007669"/>
    <property type="project" value="InterPro"/>
</dbReference>
<dbReference type="Pfam" id="PF00160">
    <property type="entry name" value="Pro_isomerase"/>
    <property type="match status" value="1"/>
</dbReference>
<dbReference type="RefSeq" id="WP_145114450.1">
    <property type="nucleotide sequence ID" value="NZ_CP036349.1"/>
</dbReference>
<dbReference type="PANTHER" id="PTHR43246">
    <property type="entry name" value="PEPTIDYL-PROLYL CIS-TRANS ISOMERASE CYP38, CHLOROPLASTIC"/>
    <property type="match status" value="1"/>
</dbReference>
<dbReference type="AlphaFoldDB" id="A0A518KC00"/>
<evidence type="ECO:0000313" key="6">
    <source>
        <dbReference type="EMBL" id="QDV75289.1"/>
    </source>
</evidence>
<keyword evidence="3 6" id="KW-0413">Isomerase</keyword>
<dbReference type="EC" id="5.2.1.8" evidence="1"/>
<evidence type="ECO:0000256" key="4">
    <source>
        <dbReference type="SAM" id="SignalP"/>
    </source>
</evidence>
<name>A0A518KC00_9BACT</name>
<organism evidence="6 7">
    <name type="scientific">Botrimarina mediterranea</name>
    <dbReference type="NCBI Taxonomy" id="2528022"/>
    <lineage>
        <taxon>Bacteria</taxon>
        <taxon>Pseudomonadati</taxon>
        <taxon>Planctomycetota</taxon>
        <taxon>Planctomycetia</taxon>
        <taxon>Pirellulales</taxon>
        <taxon>Lacipirellulaceae</taxon>
        <taxon>Botrimarina</taxon>
    </lineage>
</organism>
<gene>
    <name evidence="6" type="primary">ppiA</name>
    <name evidence="6" type="ORF">Spa11_35030</name>
</gene>
<dbReference type="PROSITE" id="PS00018">
    <property type="entry name" value="EF_HAND_1"/>
    <property type="match status" value="1"/>
</dbReference>
<dbReference type="InterPro" id="IPR044665">
    <property type="entry name" value="E_coli_cyclophilin_A-like"/>
</dbReference>
<dbReference type="SUPFAM" id="SSF63446">
    <property type="entry name" value="Type I dockerin domain"/>
    <property type="match status" value="1"/>
</dbReference>
<keyword evidence="2" id="KW-0697">Rotamase</keyword>
<dbReference type="KEGG" id="bmei:Spa11_35030"/>
<feature type="signal peptide" evidence="4">
    <location>
        <begin position="1"/>
        <end position="24"/>
    </location>
</feature>
<dbReference type="InterPro" id="IPR029000">
    <property type="entry name" value="Cyclophilin-like_dom_sf"/>
</dbReference>
<dbReference type="Gene3D" id="2.40.100.10">
    <property type="entry name" value="Cyclophilin-like"/>
    <property type="match status" value="1"/>
</dbReference>
<dbReference type="Proteomes" id="UP000316426">
    <property type="component" value="Chromosome"/>
</dbReference>
<accession>A0A518KC00</accession>
<evidence type="ECO:0000256" key="1">
    <source>
        <dbReference type="ARBA" id="ARBA00013194"/>
    </source>
</evidence>
<dbReference type="GO" id="GO:0003755">
    <property type="term" value="F:peptidyl-prolyl cis-trans isomerase activity"/>
    <property type="evidence" value="ECO:0007669"/>
    <property type="project" value="UniProtKB-KW"/>
</dbReference>
<keyword evidence="7" id="KW-1185">Reference proteome</keyword>
<dbReference type="Gene3D" id="1.10.1330.10">
    <property type="entry name" value="Dockerin domain"/>
    <property type="match status" value="1"/>
</dbReference>
<dbReference type="InterPro" id="IPR036439">
    <property type="entry name" value="Dockerin_dom_sf"/>
</dbReference>
<proteinExistence type="predicted"/>
<dbReference type="SUPFAM" id="SSF50891">
    <property type="entry name" value="Cyclophilin-like"/>
    <property type="match status" value="1"/>
</dbReference>
<evidence type="ECO:0000259" key="5">
    <source>
        <dbReference type="PROSITE" id="PS50072"/>
    </source>
</evidence>
<dbReference type="InterPro" id="IPR018247">
    <property type="entry name" value="EF_Hand_1_Ca_BS"/>
</dbReference>
<evidence type="ECO:0000256" key="3">
    <source>
        <dbReference type="ARBA" id="ARBA00023235"/>
    </source>
</evidence>